<dbReference type="Proteomes" id="UP000009320">
    <property type="component" value="Unassembled WGS sequence"/>
</dbReference>
<dbReference type="GeneID" id="82847778"/>
<dbReference type="OrthoDB" id="2323775at2"/>
<accession>I7L7D5</accession>
<dbReference type="STRING" id="1423758.FC41_GL001605"/>
<feature type="transmembrane region" description="Helical" evidence="1">
    <location>
        <begin position="20"/>
        <end position="39"/>
    </location>
</feature>
<feature type="transmembrane region" description="Helical" evidence="1">
    <location>
        <begin position="248"/>
        <end position="269"/>
    </location>
</feature>
<keyword evidence="1" id="KW-0812">Transmembrane</keyword>
<keyword evidence="1" id="KW-0472">Membrane</keyword>
<keyword evidence="1" id="KW-1133">Transmembrane helix</keyword>
<feature type="transmembrane region" description="Helical" evidence="1">
    <location>
        <begin position="51"/>
        <end position="72"/>
    </location>
</feature>
<evidence type="ECO:0000313" key="2">
    <source>
        <dbReference type="EMBL" id="CCI82572.1"/>
    </source>
</evidence>
<gene>
    <name evidence="2" type="ORF">BN55_05590</name>
</gene>
<proteinExistence type="predicted"/>
<organism evidence="2 3">
    <name type="scientific">Lactobacillus hominis DSM 23910 = CRBIP 24.179</name>
    <dbReference type="NCBI Taxonomy" id="1423758"/>
    <lineage>
        <taxon>Bacteria</taxon>
        <taxon>Bacillati</taxon>
        <taxon>Bacillota</taxon>
        <taxon>Bacilli</taxon>
        <taxon>Lactobacillales</taxon>
        <taxon>Lactobacillaceae</taxon>
        <taxon>Lactobacillus</taxon>
    </lineage>
</organism>
<comment type="caution">
    <text evidence="2">The sequence shown here is derived from an EMBL/GenBank/DDBJ whole genome shotgun (WGS) entry which is preliminary data.</text>
</comment>
<feature type="transmembrane region" description="Helical" evidence="1">
    <location>
        <begin position="108"/>
        <end position="128"/>
    </location>
</feature>
<dbReference type="AlphaFoldDB" id="I7L7D5"/>
<evidence type="ECO:0000256" key="1">
    <source>
        <dbReference type="SAM" id="Phobius"/>
    </source>
</evidence>
<name>I7L7D5_9LACO</name>
<evidence type="ECO:0000313" key="3">
    <source>
        <dbReference type="Proteomes" id="UP000009320"/>
    </source>
</evidence>
<reference evidence="2 3" key="1">
    <citation type="submission" date="2012-06" db="EMBL/GenBank/DDBJ databases">
        <title>Draft Genome Sequence of Lactobacillus hominis Strain CRBIP 24.179T, isolated from human intestine.</title>
        <authorList>
            <person name="Cousin S."/>
            <person name="Ma L."/>
            <person name="Bizet C."/>
            <person name="Loux V."/>
            <person name="Bouchier C."/>
            <person name="Clermont D."/>
            <person name="Creno S."/>
        </authorList>
    </citation>
    <scope>NUCLEOTIDE SEQUENCE [LARGE SCALE GENOMIC DNA]</scope>
    <source>
        <strain evidence="3">CRBIP 24.179T</strain>
    </source>
</reference>
<dbReference type="RefSeq" id="WP_008471697.1">
    <property type="nucleotide sequence ID" value="NZ_AYZP01000005.1"/>
</dbReference>
<dbReference type="EMBL" id="CAKE01000028">
    <property type="protein sequence ID" value="CCI82572.1"/>
    <property type="molecule type" value="Genomic_DNA"/>
</dbReference>
<feature type="transmembrane region" description="Helical" evidence="1">
    <location>
        <begin position="204"/>
        <end position="228"/>
    </location>
</feature>
<feature type="transmembrane region" description="Helical" evidence="1">
    <location>
        <begin position="160"/>
        <end position="183"/>
    </location>
</feature>
<keyword evidence="3" id="KW-1185">Reference proteome</keyword>
<sequence length="276" mass="31554">MTSFKNIFGQMAKVKVRSIYLLILIQLVTSIIIAIWALLSGFSGFKGQDKLMAWFIFMLTLMPFIDIAYVFISSRQNEKEFDSQTWRLIPVSSSNFYIANISSSIVNGLYLVVLQLIMGFISFLPALFDHNVRFSFWQLGNVMGKEASSGNLWSKFNDTFPVGLILSEFVNFLLFAFLVYSIVATIDLSSKTIMDFLPEKHSKFFRAVIILVLVLILIVASGNIMHLIYQFDPANILTGQIRSYSSVWFSNLFLLMFSIVFSGINVWLLEKYHESK</sequence>
<dbReference type="PATRIC" id="fig|1423758.3.peg.1635"/>
<dbReference type="eggNOG" id="ENOG50309R6">
    <property type="taxonomic scope" value="Bacteria"/>
</dbReference>
<protein>
    <submittedName>
        <fullName evidence="2">Uncharacterized protein</fullName>
    </submittedName>
</protein>